<dbReference type="EMBL" id="DSMR01000358">
    <property type="protein sequence ID" value="HET47479.1"/>
    <property type="molecule type" value="Genomic_DNA"/>
</dbReference>
<dbReference type="GO" id="GO:0004792">
    <property type="term" value="F:thiosulfate-cyanide sulfurtransferase activity"/>
    <property type="evidence" value="ECO:0007669"/>
    <property type="project" value="InterPro"/>
</dbReference>
<dbReference type="SMART" id="SM00450">
    <property type="entry name" value="RHOD"/>
    <property type="match status" value="1"/>
</dbReference>
<proteinExistence type="predicted"/>
<dbReference type="InterPro" id="IPR036873">
    <property type="entry name" value="Rhodanese-like_dom_sf"/>
</dbReference>
<protein>
    <recommendedName>
        <fullName evidence="1">Rhodanese domain-containing protein</fullName>
    </recommendedName>
</protein>
<dbReference type="Gene3D" id="3.40.250.10">
    <property type="entry name" value="Rhodanese-like domain"/>
    <property type="match status" value="1"/>
</dbReference>
<feature type="domain" description="Rhodanese" evidence="1">
    <location>
        <begin position="60"/>
        <end position="157"/>
    </location>
</feature>
<dbReference type="PROSITE" id="PS00380">
    <property type="entry name" value="RHODANESE_1"/>
    <property type="match status" value="1"/>
</dbReference>
<dbReference type="PROSITE" id="PS50206">
    <property type="entry name" value="RHODANESE_3"/>
    <property type="match status" value="1"/>
</dbReference>
<evidence type="ECO:0000313" key="2">
    <source>
        <dbReference type="EMBL" id="HET47479.1"/>
    </source>
</evidence>
<dbReference type="SUPFAM" id="SSF52821">
    <property type="entry name" value="Rhodanese/Cell cycle control phosphatase"/>
    <property type="match status" value="1"/>
</dbReference>
<sequence length="159" mass="17318">MRRVLREAALILAAVAVVGTVANLLPARRIAWWGQGQEPPRAGQDFQLLDVDSAHVMWESLPGVLFVDTRTPAEFQAGHLPGAVRLELTSLHEMLTPELREKLSQAQAVILYGSSAEADIEQLLAQALRRELSSLPVPYVLTGGFPLWQAAGFPVEEGS</sequence>
<evidence type="ECO:0000259" key="1">
    <source>
        <dbReference type="PROSITE" id="PS50206"/>
    </source>
</evidence>
<dbReference type="Pfam" id="PF00581">
    <property type="entry name" value="Rhodanese"/>
    <property type="match status" value="1"/>
</dbReference>
<accession>A0A7C2SPP2</accession>
<reference evidence="2" key="1">
    <citation type="journal article" date="2020" name="mSystems">
        <title>Genome- and Community-Level Interaction Insights into Carbon Utilization and Element Cycling Functions of Hydrothermarchaeota in Hydrothermal Sediment.</title>
        <authorList>
            <person name="Zhou Z."/>
            <person name="Liu Y."/>
            <person name="Xu W."/>
            <person name="Pan J."/>
            <person name="Luo Z.H."/>
            <person name="Li M."/>
        </authorList>
    </citation>
    <scope>NUCLEOTIDE SEQUENCE [LARGE SCALE GENOMIC DNA]</scope>
    <source>
        <strain evidence="2">SpSt-299</strain>
    </source>
</reference>
<gene>
    <name evidence="2" type="ORF">ENQ31_04890</name>
</gene>
<comment type="caution">
    <text evidence="2">The sequence shown here is derived from an EMBL/GenBank/DDBJ whole genome shotgun (WGS) entry which is preliminary data.</text>
</comment>
<organism evidence="2">
    <name type="scientific">Thermoanaerobaculum aquaticum</name>
    <dbReference type="NCBI Taxonomy" id="1312852"/>
    <lineage>
        <taxon>Bacteria</taxon>
        <taxon>Pseudomonadati</taxon>
        <taxon>Acidobacteriota</taxon>
        <taxon>Thermoanaerobaculia</taxon>
        <taxon>Thermoanaerobaculales</taxon>
        <taxon>Thermoanaerobaculaceae</taxon>
        <taxon>Thermoanaerobaculum</taxon>
    </lineage>
</organism>
<dbReference type="InterPro" id="IPR001307">
    <property type="entry name" value="Thiosulphate_STrfase_CS"/>
</dbReference>
<dbReference type="AlphaFoldDB" id="A0A7C2SPP2"/>
<dbReference type="InterPro" id="IPR001763">
    <property type="entry name" value="Rhodanese-like_dom"/>
</dbReference>
<name>A0A7C2SPP2_9BACT</name>
<dbReference type="CDD" id="cd00158">
    <property type="entry name" value="RHOD"/>
    <property type="match status" value="1"/>
</dbReference>